<reference evidence="8 9" key="1">
    <citation type="journal article" date="2015" name="Genome Announc.">
        <title>Genomes of Geoalkalibacter ferrihydriticus Z-0531T and Geoalkalibacter subterraneus Red1T, Two Haloalkaliphilic Metal-Reducing Deltaproteobacteria.</title>
        <authorList>
            <person name="Badalamenti J.P."/>
            <person name="Krajmalnik-Brown R."/>
            <person name="Torres C.I."/>
            <person name="Bond D.R."/>
        </authorList>
    </citation>
    <scope>NUCLEOTIDE SEQUENCE [LARGE SCALE GENOMIC DNA]</scope>
    <source>
        <strain evidence="8 9">Red1</strain>
        <plasmid evidence="9">Plasmid pGSUB1</plasmid>
    </source>
</reference>
<dbReference type="Gene3D" id="1.10.443.10">
    <property type="entry name" value="Intergrase catalytic core"/>
    <property type="match status" value="1"/>
</dbReference>
<accession>A0A0B5FW04</accession>
<feature type="domain" description="Tyr recombinase" evidence="6">
    <location>
        <begin position="121"/>
        <end position="304"/>
    </location>
</feature>
<evidence type="ECO:0000256" key="4">
    <source>
        <dbReference type="ARBA" id="ARBA00023172"/>
    </source>
</evidence>
<keyword evidence="2" id="KW-0229">DNA integration</keyword>
<evidence type="ECO:0000313" key="8">
    <source>
        <dbReference type="EMBL" id="AJF08315.1"/>
    </source>
</evidence>
<sequence>MKDVSETIESPKLNPALLYLNSLDSSHSRCNMRSRLLQIARILTDNPEAESLDLPWHMLRHQHIEAIKRKLVDQGKSPATVKLTLAALRGVLKAAFNNGDYSSEELLRANNVKSGRGSRLPRGRALSAQEIAALFAACRDGTPAGVRDLALFSLMYGAGLRREEVVKLQGENFNFNQRTLRIIGKGDKEREVPLPEAAVDHVSNWLKVRGNDEGAIFCRILRSGVVRRDMGLTAQGVYHILEKRYLLAGIEKCSPHDLRRTYATTLIDKKGDINLVRKLLGHSNIETTSKYDKRDEKEMRRAVEDLWMPV</sequence>
<protein>
    <recommendedName>
        <fullName evidence="10">Integrase</fullName>
    </recommendedName>
</protein>
<dbReference type="SUPFAM" id="SSF56349">
    <property type="entry name" value="DNA breaking-rejoining enzymes"/>
    <property type="match status" value="1"/>
</dbReference>
<dbReference type="InterPro" id="IPR013762">
    <property type="entry name" value="Integrase-like_cat_sf"/>
</dbReference>
<evidence type="ECO:0008006" key="10">
    <source>
        <dbReference type="Google" id="ProtNLM"/>
    </source>
</evidence>
<dbReference type="InterPro" id="IPR011010">
    <property type="entry name" value="DNA_brk_join_enz"/>
</dbReference>
<dbReference type="GO" id="GO:0015074">
    <property type="term" value="P:DNA integration"/>
    <property type="evidence" value="ECO:0007669"/>
    <property type="project" value="UniProtKB-KW"/>
</dbReference>
<dbReference type="InterPro" id="IPR002104">
    <property type="entry name" value="Integrase_catalytic"/>
</dbReference>
<keyword evidence="8" id="KW-0614">Plasmid</keyword>
<keyword evidence="9" id="KW-1185">Reference proteome</keyword>
<evidence type="ECO:0000256" key="2">
    <source>
        <dbReference type="ARBA" id="ARBA00022908"/>
    </source>
</evidence>
<dbReference type="PROSITE" id="PS51898">
    <property type="entry name" value="TYR_RECOMBINASE"/>
    <property type="match status" value="1"/>
</dbReference>
<dbReference type="Pfam" id="PF00589">
    <property type="entry name" value="Phage_integrase"/>
    <property type="match status" value="1"/>
</dbReference>
<dbReference type="HOGENOM" id="CLU_027562_9_6_7"/>
<gene>
    <name evidence="8" type="ORF">GSUB_16700</name>
</gene>
<dbReference type="PANTHER" id="PTHR30349">
    <property type="entry name" value="PHAGE INTEGRASE-RELATED"/>
    <property type="match status" value="1"/>
</dbReference>
<dbReference type="Proteomes" id="UP000035036">
    <property type="component" value="Plasmid pGSUB1"/>
</dbReference>
<proteinExistence type="predicted"/>
<organism evidence="8 9">
    <name type="scientific">Geoalkalibacter subterraneus</name>
    <dbReference type="NCBI Taxonomy" id="483547"/>
    <lineage>
        <taxon>Bacteria</taxon>
        <taxon>Pseudomonadati</taxon>
        <taxon>Thermodesulfobacteriota</taxon>
        <taxon>Desulfuromonadia</taxon>
        <taxon>Desulfuromonadales</taxon>
        <taxon>Geoalkalibacteraceae</taxon>
        <taxon>Geoalkalibacter</taxon>
    </lineage>
</organism>
<keyword evidence="4" id="KW-0233">DNA recombination</keyword>
<dbReference type="PROSITE" id="PS51900">
    <property type="entry name" value="CB"/>
    <property type="match status" value="1"/>
</dbReference>
<evidence type="ECO:0000259" key="7">
    <source>
        <dbReference type="PROSITE" id="PS51900"/>
    </source>
</evidence>
<dbReference type="GO" id="GO:0007059">
    <property type="term" value="P:chromosome segregation"/>
    <property type="evidence" value="ECO:0007669"/>
    <property type="project" value="UniProtKB-KW"/>
</dbReference>
<evidence type="ECO:0000256" key="5">
    <source>
        <dbReference type="PROSITE-ProRule" id="PRU01248"/>
    </source>
</evidence>
<dbReference type="AlphaFoldDB" id="A0A0B5FW04"/>
<dbReference type="GO" id="GO:0003677">
    <property type="term" value="F:DNA binding"/>
    <property type="evidence" value="ECO:0007669"/>
    <property type="project" value="UniProtKB-UniRule"/>
</dbReference>
<evidence type="ECO:0000256" key="1">
    <source>
        <dbReference type="ARBA" id="ARBA00022829"/>
    </source>
</evidence>
<dbReference type="KEGG" id="gsb:GSUB_16700"/>
<name>A0A0B5FW04_9BACT</name>
<evidence type="ECO:0000259" key="6">
    <source>
        <dbReference type="PROSITE" id="PS51898"/>
    </source>
</evidence>
<dbReference type="EMBL" id="CP010312">
    <property type="protein sequence ID" value="AJF08315.1"/>
    <property type="molecule type" value="Genomic_DNA"/>
</dbReference>
<dbReference type="InterPro" id="IPR044068">
    <property type="entry name" value="CB"/>
</dbReference>
<geneLocation type="plasmid" evidence="8 9">
    <name>pGSUB1</name>
</geneLocation>
<dbReference type="GO" id="GO:0006310">
    <property type="term" value="P:DNA recombination"/>
    <property type="evidence" value="ECO:0007669"/>
    <property type="project" value="UniProtKB-KW"/>
</dbReference>
<keyword evidence="1" id="KW-0159">Chromosome partition</keyword>
<dbReference type="PANTHER" id="PTHR30349:SF81">
    <property type="entry name" value="TYROSINE RECOMBINASE XERC"/>
    <property type="match status" value="1"/>
</dbReference>
<evidence type="ECO:0000313" key="9">
    <source>
        <dbReference type="Proteomes" id="UP000035036"/>
    </source>
</evidence>
<feature type="domain" description="Core-binding (CB)" evidence="7">
    <location>
        <begin position="10"/>
        <end position="96"/>
    </location>
</feature>
<keyword evidence="3 5" id="KW-0238">DNA-binding</keyword>
<dbReference type="InterPro" id="IPR050090">
    <property type="entry name" value="Tyrosine_recombinase_XerCD"/>
</dbReference>
<evidence type="ECO:0000256" key="3">
    <source>
        <dbReference type="ARBA" id="ARBA00023125"/>
    </source>
</evidence>